<evidence type="ECO:0000259" key="4">
    <source>
        <dbReference type="PROSITE" id="PS50075"/>
    </source>
</evidence>
<evidence type="ECO:0000256" key="3">
    <source>
        <dbReference type="ARBA" id="ARBA00022553"/>
    </source>
</evidence>
<name>A0A8J3P001_9ACTN</name>
<evidence type="ECO:0000313" key="6">
    <source>
        <dbReference type="Proteomes" id="UP000659904"/>
    </source>
</evidence>
<dbReference type="RefSeq" id="WP_120314763.1">
    <property type="nucleotide sequence ID" value="NZ_BONH01000007.1"/>
</dbReference>
<dbReference type="InterPro" id="IPR009081">
    <property type="entry name" value="PP-bd_ACP"/>
</dbReference>
<comment type="cofactor">
    <cofactor evidence="1">
        <name>pantetheine 4'-phosphate</name>
        <dbReference type="ChEBI" id="CHEBI:47942"/>
    </cofactor>
</comment>
<evidence type="ECO:0000313" key="5">
    <source>
        <dbReference type="EMBL" id="GIF96875.1"/>
    </source>
</evidence>
<evidence type="ECO:0000256" key="1">
    <source>
        <dbReference type="ARBA" id="ARBA00001957"/>
    </source>
</evidence>
<dbReference type="InterPro" id="IPR006162">
    <property type="entry name" value="Ppantetheine_attach_site"/>
</dbReference>
<dbReference type="SUPFAM" id="SSF47336">
    <property type="entry name" value="ACP-like"/>
    <property type="match status" value="1"/>
</dbReference>
<dbReference type="PANTHER" id="PTHR45527:SF1">
    <property type="entry name" value="FATTY ACID SYNTHASE"/>
    <property type="match status" value="1"/>
</dbReference>
<feature type="domain" description="Carrier" evidence="4">
    <location>
        <begin position="8"/>
        <end position="83"/>
    </location>
</feature>
<dbReference type="EMBL" id="BONH01000007">
    <property type="protein sequence ID" value="GIF96875.1"/>
    <property type="molecule type" value="Genomic_DNA"/>
</dbReference>
<dbReference type="SMART" id="SM00823">
    <property type="entry name" value="PKS_PP"/>
    <property type="match status" value="1"/>
</dbReference>
<dbReference type="SUPFAM" id="SSF53474">
    <property type="entry name" value="alpha/beta-Hydrolases"/>
    <property type="match status" value="1"/>
</dbReference>
<dbReference type="Proteomes" id="UP000659904">
    <property type="component" value="Unassembled WGS sequence"/>
</dbReference>
<dbReference type="PROSITE" id="PS00012">
    <property type="entry name" value="PHOSPHOPANTETHEINE"/>
    <property type="match status" value="1"/>
</dbReference>
<dbReference type="Pfam" id="PF00550">
    <property type="entry name" value="PP-binding"/>
    <property type="match status" value="1"/>
</dbReference>
<keyword evidence="3" id="KW-0597">Phosphoprotein</keyword>
<dbReference type="PANTHER" id="PTHR45527">
    <property type="entry name" value="NONRIBOSOMAL PEPTIDE SYNTHETASE"/>
    <property type="match status" value="1"/>
</dbReference>
<dbReference type="InterPro" id="IPR020806">
    <property type="entry name" value="PKS_PP-bd"/>
</dbReference>
<dbReference type="Gene3D" id="1.10.1200.10">
    <property type="entry name" value="ACP-like"/>
    <property type="match status" value="1"/>
</dbReference>
<evidence type="ECO:0000256" key="2">
    <source>
        <dbReference type="ARBA" id="ARBA00022450"/>
    </source>
</evidence>
<dbReference type="GO" id="GO:0044550">
    <property type="term" value="P:secondary metabolite biosynthetic process"/>
    <property type="evidence" value="ECO:0007669"/>
    <property type="project" value="TreeGrafter"/>
</dbReference>
<sequence>MQGFAARPERDHLESTMGSIWQRVLGRDVVVPSDNFFDLGGDSIRALLVCAQVKAELGVRLSVNDFYQMPTVAELTTVLRSRAHGRPETSLVEIATAGHGLPLYFLHAASGEVMFLRWIRPDTLSRTVFGIRAAGFDLSVAPARTVEEMAERYVREILARSPDQPVMLAGFSAGGVIAYDMARRLTARGVPVPYLGLIDPPVPGAPAEHPDETVQSLMQARLEMLLGIYQLPTSFGQRAQAVTALRQAGVVPADYSAELFERTLEIWGLNAMATQLYRPDTAYAGPAVIYTSAAAATVPDAGTLGGLAATGDPYTAGWARLLPPDTPVRTSTASHLEIIRDPDVFSLIRDDLDRAEASVMAGQGSR</sequence>
<dbReference type="GO" id="GO:0043041">
    <property type="term" value="P:amino acid activation for nonribosomal peptide biosynthetic process"/>
    <property type="evidence" value="ECO:0007669"/>
    <property type="project" value="TreeGrafter"/>
</dbReference>
<dbReference type="InterPro" id="IPR029058">
    <property type="entry name" value="AB_hydrolase_fold"/>
</dbReference>
<reference evidence="5 6" key="1">
    <citation type="submission" date="2021-01" db="EMBL/GenBank/DDBJ databases">
        <title>Whole genome shotgun sequence of Catellatospora citrea NBRC 14495.</title>
        <authorList>
            <person name="Komaki H."/>
            <person name="Tamura T."/>
        </authorList>
    </citation>
    <scope>NUCLEOTIDE SEQUENCE [LARGE SCALE GENOMIC DNA]</scope>
    <source>
        <strain evidence="5 6">NBRC 14495</strain>
    </source>
</reference>
<keyword evidence="2" id="KW-0596">Phosphopantetheine</keyword>
<comment type="caution">
    <text evidence="5">The sequence shown here is derived from an EMBL/GenBank/DDBJ whole genome shotgun (WGS) entry which is preliminary data.</text>
</comment>
<dbReference type="Pfam" id="PF00975">
    <property type="entry name" value="Thioesterase"/>
    <property type="match status" value="1"/>
</dbReference>
<dbReference type="InterPro" id="IPR036736">
    <property type="entry name" value="ACP-like_sf"/>
</dbReference>
<dbReference type="PROSITE" id="PS50075">
    <property type="entry name" value="CARRIER"/>
    <property type="match status" value="1"/>
</dbReference>
<protein>
    <recommendedName>
        <fullName evidence="4">Carrier domain-containing protein</fullName>
    </recommendedName>
</protein>
<dbReference type="AlphaFoldDB" id="A0A8J3P001"/>
<accession>A0A8J3P001</accession>
<dbReference type="GO" id="GO:0031177">
    <property type="term" value="F:phosphopantetheine binding"/>
    <property type="evidence" value="ECO:0007669"/>
    <property type="project" value="InterPro"/>
</dbReference>
<organism evidence="5 6">
    <name type="scientific">Catellatospora citrea</name>
    <dbReference type="NCBI Taxonomy" id="53366"/>
    <lineage>
        <taxon>Bacteria</taxon>
        <taxon>Bacillati</taxon>
        <taxon>Actinomycetota</taxon>
        <taxon>Actinomycetes</taxon>
        <taxon>Micromonosporales</taxon>
        <taxon>Micromonosporaceae</taxon>
        <taxon>Catellatospora</taxon>
    </lineage>
</organism>
<gene>
    <name evidence="5" type="ORF">Cci01nite_19690</name>
</gene>
<keyword evidence="6" id="KW-1185">Reference proteome</keyword>
<dbReference type="Gene3D" id="3.40.50.1820">
    <property type="entry name" value="alpha/beta hydrolase"/>
    <property type="match status" value="1"/>
</dbReference>
<proteinExistence type="predicted"/>
<dbReference type="InterPro" id="IPR001031">
    <property type="entry name" value="Thioesterase"/>
</dbReference>
<dbReference type="GO" id="GO:0005737">
    <property type="term" value="C:cytoplasm"/>
    <property type="evidence" value="ECO:0007669"/>
    <property type="project" value="TreeGrafter"/>
</dbReference>
<dbReference type="FunFam" id="1.10.1200.10:FF:000005">
    <property type="entry name" value="Nonribosomal peptide synthetase 1"/>
    <property type="match status" value="1"/>
</dbReference>